<dbReference type="PATRIC" id="fig|588858.6.peg.4562"/>
<dbReference type="KEGG" id="seo:STM14_5038"/>
<proteinExistence type="predicted"/>
<name>A0A0F6BA27_SALT1</name>
<gene>
    <name evidence="1" type="ordered locus">STM14_5038</name>
</gene>
<dbReference type="RefSeq" id="WP_001541281.1">
    <property type="nucleotide sequence ID" value="NC_016856.1"/>
</dbReference>
<dbReference type="AlphaFoldDB" id="A0A0F6BA27"/>
<organism evidence="1 2">
    <name type="scientific">Salmonella typhimurium (strain 14028s / SGSC 2262)</name>
    <dbReference type="NCBI Taxonomy" id="588858"/>
    <lineage>
        <taxon>Bacteria</taxon>
        <taxon>Pseudomonadati</taxon>
        <taxon>Pseudomonadota</taxon>
        <taxon>Gammaproteobacteria</taxon>
        <taxon>Enterobacterales</taxon>
        <taxon>Enterobacteriaceae</taxon>
        <taxon>Salmonella</taxon>
    </lineage>
</organism>
<protein>
    <submittedName>
        <fullName evidence="1">Cytoplasmic protein</fullName>
    </submittedName>
</protein>
<sequence>MAHDVTRVTGKARSLKVTTGQICHLVSPEKLQV</sequence>
<dbReference type="Proteomes" id="UP000002695">
    <property type="component" value="Chromosome"/>
</dbReference>
<reference evidence="1 2" key="1">
    <citation type="journal article" date="2010" name="J. Bacteriol.">
        <title>Short-term signatures of evolutionary change in the Salmonella enterica serovar typhimurium 14028 genome.</title>
        <authorList>
            <person name="Jarvik T."/>
            <person name="Smillie C."/>
            <person name="Groisman E.A."/>
            <person name="Ochman H."/>
        </authorList>
    </citation>
    <scope>NUCLEOTIDE SEQUENCE [LARGE SCALE GENOMIC DNA]</scope>
    <source>
        <strain evidence="2">14028s / SGSC 2262</strain>
    </source>
</reference>
<dbReference type="BioCyc" id="SENT588858:STM14_RS22015-MONOMER"/>
<dbReference type="HOGENOM" id="CLU_3383687_0_0_6"/>
<keyword evidence="2" id="KW-1185">Reference proteome</keyword>
<accession>A0A0F6BA27</accession>
<evidence type="ECO:0000313" key="2">
    <source>
        <dbReference type="Proteomes" id="UP000002695"/>
    </source>
</evidence>
<dbReference type="EMBL" id="CP001363">
    <property type="protein sequence ID" value="ACY91379.1"/>
    <property type="molecule type" value="Genomic_DNA"/>
</dbReference>
<evidence type="ECO:0000313" key="1">
    <source>
        <dbReference type="EMBL" id="ACY91379.1"/>
    </source>
</evidence>